<evidence type="ECO:0000313" key="8">
    <source>
        <dbReference type="EMBL" id="QDS69236.1"/>
    </source>
</evidence>
<evidence type="ECO:0000259" key="7">
    <source>
        <dbReference type="PROSITE" id="PS51873"/>
    </source>
</evidence>
<evidence type="ECO:0000256" key="2">
    <source>
        <dbReference type="ARBA" id="ARBA00022723"/>
    </source>
</evidence>
<accession>A0A517L0U7</accession>
<dbReference type="Gene3D" id="3.30.40.10">
    <property type="entry name" value="Zinc/RING finger domain, C3HC4 (zinc finger)"/>
    <property type="match status" value="1"/>
</dbReference>
<dbReference type="GO" id="GO:0004842">
    <property type="term" value="F:ubiquitin-protein transferase activity"/>
    <property type="evidence" value="ECO:0007669"/>
    <property type="project" value="InterPro"/>
</dbReference>
<dbReference type="Gene3D" id="1.20.120.1750">
    <property type="match status" value="1"/>
</dbReference>
<dbReference type="Proteomes" id="UP000316270">
    <property type="component" value="Chromosome 3"/>
</dbReference>
<protein>
    <recommendedName>
        <fullName evidence="7">RING-type domain-containing protein</fullName>
    </recommendedName>
</protein>
<evidence type="ECO:0000256" key="6">
    <source>
        <dbReference type="ARBA" id="ARBA00022833"/>
    </source>
</evidence>
<keyword evidence="6" id="KW-0862">Zinc</keyword>
<sequence length="622" mass="70333">MHTSPSAPRQCVHNPLPDMHVQVLRGAIVYFDDGAEVRKLSPLDRWSALQIDGFPEEIGCEDVIFYLRSIGGDLKGVDGAWKVTMLSPRQKFRSAQVVAENEHYVHQLCAKLAAAGISHRKFDAITEIMSTSSLAAALAHAPQGSHHIDTSLYEHGDCVVCFDEATNPIRTQCGIVYCRTCWVRMCVEESKTKGSVACYGENCITKFGLQDMMDHIGLDSVFNSVLKNSLKIYLRQNPRAFIECPGANCGHIHRRENQGAIICRNQNQCKTPRFCTQCEDPHPGVMCEEYANDADGSKAAMREYMTETNTKRCRHCWEAVQLKEACNHISCPCGKHWCFRCTAIFDTKDDCYAHMEAEHGGIYGEVDGIIDAWPQMDHGMDVGVNIQDRQEELRAEARLVMTRAEMQAYVAEARAGVEWAEQQAVVARTNNLPIAAIDRYARGARDLLERAEESVHAIQQATTLAEATLEIDIYRDDFVEFRQLRADILLNGAALQRREERNRERTPREQLLTHDHYAEPFFPQALGGALGLNMPAPDDELHRPIVNPPRQNDAATELPLDHDIEHIPPQNEVNLPQTYAEWLEAQRRDVQAFEARADELRRSIDEETGPLLQQLRHIHDRM</sequence>
<name>A0A517L0U7_9PEZI</name>
<evidence type="ECO:0000256" key="5">
    <source>
        <dbReference type="ARBA" id="ARBA00022786"/>
    </source>
</evidence>
<gene>
    <name evidence="8" type="ORF">FKW77_001665</name>
</gene>
<proteinExistence type="predicted"/>
<feature type="domain" description="RING-type" evidence="7">
    <location>
        <begin position="154"/>
        <end position="365"/>
    </location>
</feature>
<dbReference type="InterPro" id="IPR044066">
    <property type="entry name" value="TRIAD_supradom"/>
</dbReference>
<dbReference type="STRING" id="50376.A0A517L0U7"/>
<dbReference type="PROSITE" id="PS51873">
    <property type="entry name" value="TRIAD"/>
    <property type="match status" value="1"/>
</dbReference>
<evidence type="ECO:0000256" key="3">
    <source>
        <dbReference type="ARBA" id="ARBA00022737"/>
    </source>
</evidence>
<keyword evidence="9" id="KW-1185">Reference proteome</keyword>
<dbReference type="InterPro" id="IPR013083">
    <property type="entry name" value="Znf_RING/FYVE/PHD"/>
</dbReference>
<evidence type="ECO:0000256" key="4">
    <source>
        <dbReference type="ARBA" id="ARBA00022771"/>
    </source>
</evidence>
<evidence type="ECO:0000256" key="1">
    <source>
        <dbReference type="ARBA" id="ARBA00022679"/>
    </source>
</evidence>
<evidence type="ECO:0000313" key="9">
    <source>
        <dbReference type="Proteomes" id="UP000316270"/>
    </source>
</evidence>
<keyword evidence="3" id="KW-0677">Repeat</keyword>
<dbReference type="GO" id="GO:0008270">
    <property type="term" value="F:zinc ion binding"/>
    <property type="evidence" value="ECO:0007669"/>
    <property type="project" value="UniProtKB-KW"/>
</dbReference>
<dbReference type="GO" id="GO:0016567">
    <property type="term" value="P:protein ubiquitination"/>
    <property type="evidence" value="ECO:0007669"/>
    <property type="project" value="InterPro"/>
</dbReference>
<keyword evidence="2" id="KW-0479">Metal-binding</keyword>
<dbReference type="PANTHER" id="PTHR11685">
    <property type="entry name" value="RBR FAMILY RING FINGER AND IBR DOMAIN-CONTAINING"/>
    <property type="match status" value="1"/>
</dbReference>
<dbReference type="OrthoDB" id="10009520at2759"/>
<reference evidence="8 9" key="1">
    <citation type="submission" date="2019-07" db="EMBL/GenBank/DDBJ databases">
        <title>Finished genome of Venturia effusa.</title>
        <authorList>
            <person name="Young C.A."/>
            <person name="Cox M.P."/>
            <person name="Ganley A.R.D."/>
            <person name="David W.J."/>
        </authorList>
    </citation>
    <scope>NUCLEOTIDE SEQUENCE [LARGE SCALE GENOMIC DNA]</scope>
    <source>
        <strain evidence="9">albino</strain>
    </source>
</reference>
<organism evidence="8 9">
    <name type="scientific">Venturia effusa</name>
    <dbReference type="NCBI Taxonomy" id="50376"/>
    <lineage>
        <taxon>Eukaryota</taxon>
        <taxon>Fungi</taxon>
        <taxon>Dikarya</taxon>
        <taxon>Ascomycota</taxon>
        <taxon>Pezizomycotina</taxon>
        <taxon>Dothideomycetes</taxon>
        <taxon>Pleosporomycetidae</taxon>
        <taxon>Venturiales</taxon>
        <taxon>Venturiaceae</taxon>
        <taxon>Venturia</taxon>
    </lineage>
</organism>
<dbReference type="EMBL" id="CP042187">
    <property type="protein sequence ID" value="QDS69236.1"/>
    <property type="molecule type" value="Genomic_DNA"/>
</dbReference>
<dbReference type="AlphaFoldDB" id="A0A517L0U7"/>
<dbReference type="InterPro" id="IPR031127">
    <property type="entry name" value="E3_UB_ligase_RBR"/>
</dbReference>
<dbReference type="SUPFAM" id="SSF57850">
    <property type="entry name" value="RING/U-box"/>
    <property type="match status" value="2"/>
</dbReference>
<keyword evidence="1" id="KW-0808">Transferase</keyword>
<keyword evidence="5" id="KW-0833">Ubl conjugation pathway</keyword>
<dbReference type="CDD" id="cd20335">
    <property type="entry name" value="BRcat_RBR"/>
    <property type="match status" value="1"/>
</dbReference>
<keyword evidence="4" id="KW-0863">Zinc-finger</keyword>
<dbReference type="CDD" id="cd16449">
    <property type="entry name" value="RING-HC"/>
    <property type="match status" value="1"/>
</dbReference>